<name>A0A1M7U2Y7_9FIRM</name>
<dbReference type="Proteomes" id="UP000184010">
    <property type="component" value="Unassembled WGS sequence"/>
</dbReference>
<reference evidence="2" key="1">
    <citation type="submission" date="2016-12" db="EMBL/GenBank/DDBJ databases">
        <authorList>
            <person name="Varghese N."/>
            <person name="Submissions S."/>
        </authorList>
    </citation>
    <scope>NUCLEOTIDE SEQUENCE [LARGE SCALE GENOMIC DNA]</scope>
    <source>
        <strain evidence="2">DSM 11544</strain>
    </source>
</reference>
<accession>A0A1M7U2Y7</accession>
<evidence type="ECO:0000313" key="2">
    <source>
        <dbReference type="Proteomes" id="UP000184010"/>
    </source>
</evidence>
<protein>
    <submittedName>
        <fullName evidence="1">Uncharacterized protein</fullName>
    </submittedName>
</protein>
<dbReference type="STRING" id="1121395.SAMN02745215_02862"/>
<gene>
    <name evidence="1" type="ORF">SAMN02745215_02862</name>
</gene>
<keyword evidence="2" id="KW-1185">Reference proteome</keyword>
<organism evidence="1 2">
    <name type="scientific">Desulfitobacterium chlororespirans DSM 11544</name>
    <dbReference type="NCBI Taxonomy" id="1121395"/>
    <lineage>
        <taxon>Bacteria</taxon>
        <taxon>Bacillati</taxon>
        <taxon>Bacillota</taxon>
        <taxon>Clostridia</taxon>
        <taxon>Eubacteriales</taxon>
        <taxon>Desulfitobacteriaceae</taxon>
        <taxon>Desulfitobacterium</taxon>
    </lineage>
</organism>
<dbReference type="AlphaFoldDB" id="A0A1M7U2Y7"/>
<sequence length="96" mass="11207">MTTKPKKETPEKAVPETKGAALIYVGPTNKLITRYTVYKNGYPPHLKEQMEEYKVLKSLFVPLERLTEFEKKVVQKGTPEQIWFQEAQKYFSGVRK</sequence>
<dbReference type="EMBL" id="FRDN01000009">
    <property type="protein sequence ID" value="SHN77254.1"/>
    <property type="molecule type" value="Genomic_DNA"/>
</dbReference>
<evidence type="ECO:0000313" key="1">
    <source>
        <dbReference type="EMBL" id="SHN77254.1"/>
    </source>
</evidence>
<proteinExistence type="predicted"/>